<reference evidence="2 3" key="1">
    <citation type="submission" date="2013-09" db="EMBL/GenBank/DDBJ databases">
        <title>Biodegradation of hydrocarbons in the deep terrestrial subsurface : characterization of a microbial consortium composed of two Desulfotomaculum species originating from a deep geological formation.</title>
        <authorList>
            <person name="Aullo T."/>
            <person name="Berlendis S."/>
            <person name="Lascourreges J.-F."/>
            <person name="Dessort D."/>
            <person name="Saint-Laurent S."/>
            <person name="Schraauwers B."/>
            <person name="Mas J."/>
            <person name="Magot M."/>
            <person name="Ranchou-Peyruse A."/>
        </authorList>
    </citation>
    <scope>NUCLEOTIDE SEQUENCE [LARGE SCALE GENOMIC DNA]</scope>
    <source>
        <strain evidence="2 3">Bs107</strain>
    </source>
</reference>
<evidence type="ECO:0008006" key="4">
    <source>
        <dbReference type="Google" id="ProtNLM"/>
    </source>
</evidence>
<dbReference type="EMBL" id="AWQQ01000088">
    <property type="protein sequence ID" value="PHJ37566.1"/>
    <property type="molecule type" value="Genomic_DNA"/>
</dbReference>
<sequence>MFRDEKKAEQAKAQAAPMGPVADQTGMPYLGQPGMMTPPYPTMPGTQPGYYPGIPYTGMELARAYIPIQRFGPVYDLATALDKGTLFPELYRPYPY</sequence>
<feature type="region of interest" description="Disordered" evidence="1">
    <location>
        <begin position="1"/>
        <end position="30"/>
    </location>
</feature>
<keyword evidence="3" id="KW-1185">Reference proteome</keyword>
<dbReference type="RefSeq" id="WP_099083608.1">
    <property type="nucleotide sequence ID" value="NZ_AWQQ01000088.1"/>
</dbReference>
<organism evidence="2 3">
    <name type="scientific">Desulforamulus profundi</name>
    <dbReference type="NCBI Taxonomy" id="1383067"/>
    <lineage>
        <taxon>Bacteria</taxon>
        <taxon>Bacillati</taxon>
        <taxon>Bacillota</taxon>
        <taxon>Clostridia</taxon>
        <taxon>Eubacteriales</taxon>
        <taxon>Peptococcaceae</taxon>
        <taxon>Desulforamulus</taxon>
    </lineage>
</organism>
<dbReference type="InterPro" id="IPR020256">
    <property type="entry name" value="Spore_coat_CotJA"/>
</dbReference>
<protein>
    <recommendedName>
        <fullName evidence="4">Spore coat associated protein CotJA</fullName>
    </recommendedName>
</protein>
<feature type="compositionally biased region" description="Basic and acidic residues" evidence="1">
    <location>
        <begin position="1"/>
        <end position="10"/>
    </location>
</feature>
<dbReference type="OrthoDB" id="9800571at2"/>
<evidence type="ECO:0000313" key="3">
    <source>
        <dbReference type="Proteomes" id="UP000222564"/>
    </source>
</evidence>
<gene>
    <name evidence="2" type="ORF">P378_15035</name>
</gene>
<proteinExistence type="predicted"/>
<name>A0A2C6ME36_9FIRM</name>
<accession>A0A2C6ME36</accession>
<evidence type="ECO:0000256" key="1">
    <source>
        <dbReference type="SAM" id="MobiDB-lite"/>
    </source>
</evidence>
<dbReference type="Pfam" id="PF11007">
    <property type="entry name" value="CotJA"/>
    <property type="match status" value="1"/>
</dbReference>
<comment type="caution">
    <text evidence="2">The sequence shown here is derived from an EMBL/GenBank/DDBJ whole genome shotgun (WGS) entry which is preliminary data.</text>
</comment>
<dbReference type="AlphaFoldDB" id="A0A2C6ME36"/>
<dbReference type="Proteomes" id="UP000222564">
    <property type="component" value="Unassembled WGS sequence"/>
</dbReference>
<evidence type="ECO:0000313" key="2">
    <source>
        <dbReference type="EMBL" id="PHJ37566.1"/>
    </source>
</evidence>